<organism evidence="2 3">
    <name type="scientific">Bremerella volcania</name>
    <dbReference type="NCBI Taxonomy" id="2527984"/>
    <lineage>
        <taxon>Bacteria</taxon>
        <taxon>Pseudomonadati</taxon>
        <taxon>Planctomycetota</taxon>
        <taxon>Planctomycetia</taxon>
        <taxon>Pirellulales</taxon>
        <taxon>Pirellulaceae</taxon>
        <taxon>Bremerella</taxon>
    </lineage>
</organism>
<protein>
    <submittedName>
        <fullName evidence="2">Multidrug resistance protein MdtA</fullName>
    </submittedName>
</protein>
<gene>
    <name evidence="2" type="primary">mdtA_3</name>
    <name evidence="2" type="ORF">Pan97_47770</name>
</gene>
<dbReference type="GO" id="GO:0015562">
    <property type="term" value="F:efflux transmembrane transporter activity"/>
    <property type="evidence" value="ECO:0007669"/>
    <property type="project" value="TreeGrafter"/>
</dbReference>
<dbReference type="Gene3D" id="1.10.287.470">
    <property type="entry name" value="Helix hairpin bin"/>
    <property type="match status" value="1"/>
</dbReference>
<evidence type="ECO:0000313" key="2">
    <source>
        <dbReference type="EMBL" id="QDU77704.1"/>
    </source>
</evidence>
<dbReference type="Gene3D" id="2.40.50.100">
    <property type="match status" value="1"/>
</dbReference>
<evidence type="ECO:0000313" key="3">
    <source>
        <dbReference type="Proteomes" id="UP000318626"/>
    </source>
</evidence>
<keyword evidence="3" id="KW-1185">Reference proteome</keyword>
<dbReference type="GO" id="GO:1990281">
    <property type="term" value="C:efflux pump complex"/>
    <property type="evidence" value="ECO:0007669"/>
    <property type="project" value="TreeGrafter"/>
</dbReference>
<reference evidence="3" key="1">
    <citation type="submission" date="2019-02" db="EMBL/GenBank/DDBJ databases">
        <title>Deep-cultivation of Planctomycetes and their phenomic and genomic characterization uncovers novel biology.</title>
        <authorList>
            <person name="Wiegand S."/>
            <person name="Jogler M."/>
            <person name="Boedeker C."/>
            <person name="Pinto D."/>
            <person name="Vollmers J."/>
            <person name="Rivas-Marin E."/>
            <person name="Kohn T."/>
            <person name="Peeters S.H."/>
            <person name="Heuer A."/>
            <person name="Rast P."/>
            <person name="Oberbeckmann S."/>
            <person name="Bunk B."/>
            <person name="Jeske O."/>
            <person name="Meyerdierks A."/>
            <person name="Storesund J.E."/>
            <person name="Kallscheuer N."/>
            <person name="Luecker S."/>
            <person name="Lage O.M."/>
            <person name="Pohl T."/>
            <person name="Merkel B.J."/>
            <person name="Hornburger P."/>
            <person name="Mueller R.-W."/>
            <person name="Bruemmer F."/>
            <person name="Labrenz M."/>
            <person name="Spormann A.M."/>
            <person name="Op den Camp H."/>
            <person name="Overmann J."/>
            <person name="Amann R."/>
            <person name="Jetten M.S.M."/>
            <person name="Mascher T."/>
            <person name="Medema M.H."/>
            <person name="Devos D.P."/>
            <person name="Kaster A.-K."/>
            <person name="Ovreas L."/>
            <person name="Rohde M."/>
            <person name="Galperin M.Y."/>
            <person name="Jogler C."/>
        </authorList>
    </citation>
    <scope>NUCLEOTIDE SEQUENCE [LARGE SCALE GENOMIC DNA]</scope>
    <source>
        <strain evidence="3">Pan97</strain>
    </source>
</reference>
<dbReference type="EMBL" id="CP036289">
    <property type="protein sequence ID" value="QDU77704.1"/>
    <property type="molecule type" value="Genomic_DNA"/>
</dbReference>
<feature type="coiled-coil region" evidence="1">
    <location>
        <begin position="109"/>
        <end position="150"/>
    </location>
</feature>
<dbReference type="PANTHER" id="PTHR30469">
    <property type="entry name" value="MULTIDRUG RESISTANCE PROTEIN MDTA"/>
    <property type="match status" value="1"/>
</dbReference>
<dbReference type="KEGG" id="bvo:Pan97_47770"/>
<sequence length="450" mass="49607">MSKFSGILKLVLKSLISLCLVGGGVAAIILLGKAKTESDQPPPEDIRLVEIQTVQPHDSGITFEVGGVVVPYREINLAAEVAGRVIEKSDKLRIGRTVSAKEPIVLIDRRDYDLELERLQEELEQAEDNIAEMDVQIAAAEGQIELASENLVIQTRSTDRIRSLVTRNATTESSLDDALRAELSAKTTLQTQRDQLALLKATKTRLENVRDRTKSEISAAQLQLSRTTITSPIDGMVVEDNVEQDSYLQKGTAICTIRDTSKLEIKCSLQAHQMKWLWESSTGSTETKKRGAYELPETPVTVSYRIGNEVYVWDGKLTRYDGGQIDQQTRMIPCRVQVEEPLQVKRITDNGEVDTLVEVPTLMVGMYVQVDVHVNPRSPLVAVPIPAVYPGNRLWVVKDGKLQRREVAVAVSSGDEALVYAGEGKIQPGEQVVVSPLSAPFDGAKVEVIQ</sequence>
<dbReference type="SUPFAM" id="SSF111369">
    <property type="entry name" value="HlyD-like secretion proteins"/>
    <property type="match status" value="1"/>
</dbReference>
<proteinExistence type="predicted"/>
<dbReference type="RefSeq" id="WP_144976771.1">
    <property type="nucleotide sequence ID" value="NZ_CP036289.1"/>
</dbReference>
<dbReference type="Gene3D" id="2.40.30.170">
    <property type="match status" value="1"/>
</dbReference>
<dbReference type="Proteomes" id="UP000318626">
    <property type="component" value="Chromosome"/>
</dbReference>
<dbReference type="Gene3D" id="2.40.420.20">
    <property type="match status" value="1"/>
</dbReference>
<feature type="coiled-coil region" evidence="1">
    <location>
        <begin position="189"/>
        <end position="223"/>
    </location>
</feature>
<evidence type="ECO:0000256" key="1">
    <source>
        <dbReference type="SAM" id="Coils"/>
    </source>
</evidence>
<dbReference type="AlphaFoldDB" id="A0A518CEW0"/>
<accession>A0A518CEW0</accession>
<dbReference type="OrthoDB" id="233363at2"/>
<dbReference type="PANTHER" id="PTHR30469:SF15">
    <property type="entry name" value="HLYD FAMILY OF SECRETION PROTEINS"/>
    <property type="match status" value="1"/>
</dbReference>
<name>A0A518CEW0_9BACT</name>
<keyword evidence="1" id="KW-0175">Coiled coil</keyword>